<gene>
    <name evidence="1" type="ORF">SAMEA2273318_02263</name>
</gene>
<dbReference type="AlphaFoldDB" id="A0A144JRB6"/>
<dbReference type="Proteomes" id="UP000076008">
    <property type="component" value="Unassembled WGS sequence"/>
</dbReference>
<organism evidence="1 2">
    <name type="scientific">Enterobacter cloacae</name>
    <dbReference type="NCBI Taxonomy" id="550"/>
    <lineage>
        <taxon>Bacteria</taxon>
        <taxon>Pseudomonadati</taxon>
        <taxon>Pseudomonadota</taxon>
        <taxon>Gammaproteobacteria</taxon>
        <taxon>Enterobacterales</taxon>
        <taxon>Enterobacteriaceae</taxon>
        <taxon>Enterobacter</taxon>
        <taxon>Enterobacter cloacae complex</taxon>
    </lineage>
</organism>
<sequence>MLPTLSAAVEMTGADGTPVSTVRLNGVVVLPVLPAASVALKVIACGPSARSVPGVKVQLPWPLTTAVPISLPSTITCTVEPTSPVPLKVGRASLVLLPDVSVPVTGPISSITLVTTGTPGAAVSMVKAKTDEFAEALPAVSVAYARRE</sequence>
<accession>A0A144JRB6</accession>
<reference evidence="1 2" key="1">
    <citation type="submission" date="2016-03" db="EMBL/GenBank/DDBJ databases">
        <authorList>
            <consortium name="Pathogen Informatics"/>
        </authorList>
    </citation>
    <scope>NUCLEOTIDE SEQUENCE [LARGE SCALE GENOMIC DNA]</scope>
    <source>
        <strain evidence="2">e1252</strain>
    </source>
</reference>
<dbReference type="EMBL" id="FJXR01000012">
    <property type="protein sequence ID" value="CZV32616.1"/>
    <property type="molecule type" value="Genomic_DNA"/>
</dbReference>
<evidence type="ECO:0000313" key="1">
    <source>
        <dbReference type="EMBL" id="CZV32616.1"/>
    </source>
</evidence>
<name>A0A144JRB6_ENTCL</name>
<proteinExistence type="predicted"/>
<evidence type="ECO:0000313" key="2">
    <source>
        <dbReference type="Proteomes" id="UP000076008"/>
    </source>
</evidence>
<protein>
    <submittedName>
        <fullName evidence="1">Uncharacterized protein</fullName>
    </submittedName>
</protein>